<proteinExistence type="predicted"/>
<comment type="caution">
    <text evidence="1">The sequence shown here is derived from an EMBL/GenBank/DDBJ whole genome shotgun (WGS) entry which is preliminary data.</text>
</comment>
<name>A0ABQ9SAH6_9PEZI</name>
<dbReference type="RefSeq" id="XP_060345643.1">
    <property type="nucleotide sequence ID" value="XM_060495295.1"/>
</dbReference>
<dbReference type="Proteomes" id="UP001241169">
    <property type="component" value="Unassembled WGS sequence"/>
</dbReference>
<reference evidence="1 2" key="1">
    <citation type="submission" date="2016-10" db="EMBL/GenBank/DDBJ databases">
        <title>The genome sequence of Colletotrichum fioriniae PJ7.</title>
        <authorList>
            <person name="Baroncelli R."/>
        </authorList>
    </citation>
    <scope>NUCLEOTIDE SEQUENCE [LARGE SCALE GENOMIC DNA]</scope>
    <source>
        <strain evidence="1 2">IMI 384185</strain>
    </source>
</reference>
<gene>
    <name evidence="1" type="ORF">CPAR01_11036</name>
</gene>
<dbReference type="GeneID" id="85379194"/>
<dbReference type="EMBL" id="MOPA01000009">
    <property type="protein sequence ID" value="KAK1531387.1"/>
    <property type="molecule type" value="Genomic_DNA"/>
</dbReference>
<organism evidence="1 2">
    <name type="scientific">Colletotrichum paranaense</name>
    <dbReference type="NCBI Taxonomy" id="1914294"/>
    <lineage>
        <taxon>Eukaryota</taxon>
        <taxon>Fungi</taxon>
        <taxon>Dikarya</taxon>
        <taxon>Ascomycota</taxon>
        <taxon>Pezizomycotina</taxon>
        <taxon>Sordariomycetes</taxon>
        <taxon>Hypocreomycetidae</taxon>
        <taxon>Glomerellales</taxon>
        <taxon>Glomerellaceae</taxon>
        <taxon>Colletotrichum</taxon>
        <taxon>Colletotrichum acutatum species complex</taxon>
    </lineage>
</organism>
<evidence type="ECO:0000313" key="2">
    <source>
        <dbReference type="Proteomes" id="UP001241169"/>
    </source>
</evidence>
<evidence type="ECO:0000313" key="1">
    <source>
        <dbReference type="EMBL" id="KAK1531387.1"/>
    </source>
</evidence>
<protein>
    <submittedName>
        <fullName evidence="1">Uncharacterized protein</fullName>
    </submittedName>
</protein>
<accession>A0ABQ9SAH6</accession>
<sequence length="152" mass="17176">MSQTSLATTKQRLGTGYTETPDRLDWWDLEWASWQGVTPGHQLVRDEETRLFFVVFFFFRCNVTWGNDYWSTGVRSNENSSQLTVEKRMGQDLAGLLGFLDLGTLEKLDRGVGSGKGSRVDTWCRDMRGSGSLGPVMCLVRYNFAVQAYLAA</sequence>
<keyword evidence="2" id="KW-1185">Reference proteome</keyword>